<feature type="compositionally biased region" description="Pro residues" evidence="1">
    <location>
        <begin position="48"/>
        <end position="63"/>
    </location>
</feature>
<name>A0A9P5THS8_GYMJU</name>
<gene>
    <name evidence="2" type="ORF">CPB84DRAFT_1851192</name>
</gene>
<proteinExistence type="predicted"/>
<feature type="compositionally biased region" description="Low complexity" evidence="1">
    <location>
        <begin position="69"/>
        <end position="82"/>
    </location>
</feature>
<evidence type="ECO:0000256" key="1">
    <source>
        <dbReference type="SAM" id="MobiDB-lite"/>
    </source>
</evidence>
<comment type="caution">
    <text evidence="2">The sequence shown here is derived from an EMBL/GenBank/DDBJ whole genome shotgun (WGS) entry which is preliminary data.</text>
</comment>
<dbReference type="Proteomes" id="UP000724874">
    <property type="component" value="Unassembled WGS sequence"/>
</dbReference>
<protein>
    <submittedName>
        <fullName evidence="2">Uncharacterized protein</fullName>
    </submittedName>
</protein>
<keyword evidence="3" id="KW-1185">Reference proteome</keyword>
<dbReference type="EMBL" id="JADNYJ010000122">
    <property type="protein sequence ID" value="KAF8882491.1"/>
    <property type="molecule type" value="Genomic_DNA"/>
</dbReference>
<dbReference type="OrthoDB" id="66881at2759"/>
<feature type="region of interest" description="Disordered" evidence="1">
    <location>
        <begin position="31"/>
        <end position="82"/>
    </location>
</feature>
<evidence type="ECO:0000313" key="2">
    <source>
        <dbReference type="EMBL" id="KAF8882491.1"/>
    </source>
</evidence>
<accession>A0A9P5THS8</accession>
<dbReference type="AlphaFoldDB" id="A0A9P5THS8"/>
<reference evidence="2" key="1">
    <citation type="submission" date="2020-11" db="EMBL/GenBank/DDBJ databases">
        <authorList>
            <consortium name="DOE Joint Genome Institute"/>
            <person name="Ahrendt S."/>
            <person name="Riley R."/>
            <person name="Andreopoulos W."/>
            <person name="LaButti K."/>
            <person name="Pangilinan J."/>
            <person name="Ruiz-duenas F.J."/>
            <person name="Barrasa J.M."/>
            <person name="Sanchez-Garcia M."/>
            <person name="Camarero S."/>
            <person name="Miyauchi S."/>
            <person name="Serrano A."/>
            <person name="Linde D."/>
            <person name="Babiker R."/>
            <person name="Drula E."/>
            <person name="Ayuso-Fernandez I."/>
            <person name="Pacheco R."/>
            <person name="Padilla G."/>
            <person name="Ferreira P."/>
            <person name="Barriuso J."/>
            <person name="Kellner H."/>
            <person name="Castanera R."/>
            <person name="Alfaro M."/>
            <person name="Ramirez L."/>
            <person name="Pisabarro A.G."/>
            <person name="Kuo A."/>
            <person name="Tritt A."/>
            <person name="Lipzen A."/>
            <person name="He G."/>
            <person name="Yan M."/>
            <person name="Ng V."/>
            <person name="Cullen D."/>
            <person name="Martin F."/>
            <person name="Rosso M.-N."/>
            <person name="Henrissat B."/>
            <person name="Hibbett D."/>
            <person name="Martinez A.T."/>
            <person name="Grigoriev I.V."/>
        </authorList>
    </citation>
    <scope>NUCLEOTIDE SEQUENCE</scope>
    <source>
        <strain evidence="2">AH 44721</strain>
    </source>
</reference>
<evidence type="ECO:0000313" key="3">
    <source>
        <dbReference type="Proteomes" id="UP000724874"/>
    </source>
</evidence>
<sequence>MAAQRIGIVGAGPAGLAALKAITDTPSIKLGYGSRLPLKPGRMSEVLPSPPPPSQPGNSPPATPLSLVDTPDTSAPTSTPISTDKIREFISKEWHRFSEEARQFDYRDELDDLAFSLLSNSSSGPFERLSQPNPSTLPRTRVRPWEKYFYAEKLPLRKAWRELEARGLADEWVRRVGSGELPADEEPRKTKEERVEAEWVALMERVLEFGKSL</sequence>
<organism evidence="2 3">
    <name type="scientific">Gymnopilus junonius</name>
    <name type="common">Spectacular rustgill mushroom</name>
    <name type="synonym">Gymnopilus spectabilis subsp. junonius</name>
    <dbReference type="NCBI Taxonomy" id="109634"/>
    <lineage>
        <taxon>Eukaryota</taxon>
        <taxon>Fungi</taxon>
        <taxon>Dikarya</taxon>
        <taxon>Basidiomycota</taxon>
        <taxon>Agaricomycotina</taxon>
        <taxon>Agaricomycetes</taxon>
        <taxon>Agaricomycetidae</taxon>
        <taxon>Agaricales</taxon>
        <taxon>Agaricineae</taxon>
        <taxon>Hymenogastraceae</taxon>
        <taxon>Gymnopilus</taxon>
    </lineage>
</organism>